<evidence type="ECO:0000256" key="1">
    <source>
        <dbReference type="SAM" id="MobiDB-lite"/>
    </source>
</evidence>
<proteinExistence type="predicted"/>
<accession>A0ABT3MTA9</accession>
<organism evidence="3 4">
    <name type="scientific">Endozoicomonas gorgoniicola</name>
    <dbReference type="NCBI Taxonomy" id="1234144"/>
    <lineage>
        <taxon>Bacteria</taxon>
        <taxon>Pseudomonadati</taxon>
        <taxon>Pseudomonadota</taxon>
        <taxon>Gammaproteobacteria</taxon>
        <taxon>Oceanospirillales</taxon>
        <taxon>Endozoicomonadaceae</taxon>
        <taxon>Endozoicomonas</taxon>
    </lineage>
</organism>
<keyword evidence="4" id="KW-1185">Reference proteome</keyword>
<evidence type="ECO:0000313" key="3">
    <source>
        <dbReference type="EMBL" id="MCW7552603.1"/>
    </source>
</evidence>
<evidence type="ECO:0000256" key="2">
    <source>
        <dbReference type="SAM" id="Phobius"/>
    </source>
</evidence>
<gene>
    <name evidence="3" type="ORF">NX722_08055</name>
</gene>
<keyword evidence="2" id="KW-0812">Transmembrane</keyword>
<keyword evidence="2" id="KW-1133">Transmembrane helix</keyword>
<feature type="region of interest" description="Disordered" evidence="1">
    <location>
        <begin position="62"/>
        <end position="85"/>
    </location>
</feature>
<keyword evidence="2" id="KW-0472">Membrane</keyword>
<protein>
    <submittedName>
        <fullName evidence="3">Uncharacterized protein</fullName>
    </submittedName>
</protein>
<name>A0ABT3MTA9_9GAMM</name>
<sequence>MFGFAALFMLTGFWGVIGLVWYLDGFWMALAVALPFILLYKLLGRSVDSWLNTSEPVDPELNAFQQPLSHEPQRSDQSQRRKLPG</sequence>
<feature type="transmembrane region" description="Helical" evidence="2">
    <location>
        <begin position="25"/>
        <end position="43"/>
    </location>
</feature>
<dbReference type="RefSeq" id="WP_262567555.1">
    <property type="nucleotide sequence ID" value="NZ_JAPFCC010000001.1"/>
</dbReference>
<reference evidence="3 4" key="1">
    <citation type="submission" date="2022-10" db="EMBL/GenBank/DDBJ databases">
        <title>High-quality genome sequences of two octocoral-associated bacteria, Endozoicomonas euniceicola EF212 and Endozoicomonas gorgoniicola PS125.</title>
        <authorList>
            <person name="Chiou Y.-J."/>
            <person name="Chen Y.-H."/>
        </authorList>
    </citation>
    <scope>NUCLEOTIDE SEQUENCE [LARGE SCALE GENOMIC DNA]</scope>
    <source>
        <strain evidence="3 4">PS125</strain>
    </source>
</reference>
<dbReference type="EMBL" id="JAPFCC010000001">
    <property type="protein sequence ID" value="MCW7552603.1"/>
    <property type="molecule type" value="Genomic_DNA"/>
</dbReference>
<dbReference type="Proteomes" id="UP001209854">
    <property type="component" value="Unassembled WGS sequence"/>
</dbReference>
<evidence type="ECO:0000313" key="4">
    <source>
        <dbReference type="Proteomes" id="UP001209854"/>
    </source>
</evidence>
<comment type="caution">
    <text evidence="3">The sequence shown here is derived from an EMBL/GenBank/DDBJ whole genome shotgun (WGS) entry which is preliminary data.</text>
</comment>